<proteinExistence type="predicted"/>
<keyword evidence="3" id="KW-1185">Reference proteome</keyword>
<dbReference type="AlphaFoldDB" id="A0A1X7IWD4"/>
<evidence type="ECO:0000313" key="3">
    <source>
        <dbReference type="Proteomes" id="UP000193355"/>
    </source>
</evidence>
<sequence>MSFDNSGKKPIDESRIELGIAMAESTLDKILKEVEGLVESTSADVGGEVEDGCFVRRVSSDRLTVFLDIHPPSEGGNPVESIDIMRSLRDEGIENILEENIISAVNTCNREQISVHRVVAAQGIPPKPSHEGSIRFLFPTDKKRAFVKDVSGNVDYKDRGAILSVVPGEELAYLDPPAEGEPGRDVYGRAIPVSKPRKINLIPGKGVESFDGRVFKATIQGQPVLKGHELSIREVYVVPGDVDMSTGNVDFSGTVIVKGTVREGFSVRCDGDIEIKGAVESGTVTAAGDGQISAVIGNKSYVDVGGDLSVRFIQGGEVIVGRDLSVGAYVLHSSVISGGQVFVEGKKGVIGGHLIALKKIDLSSAGAVMGTGTVLEVGTSYHLKRELSLLEEKISHTQEAVDRIYSLLQSTLPIYKGSKKIPEEVAARLRLIQRRKEELTSFLRIWKDRQMAIRNQIADSEDIVPVVAVRNKVYPGVEIKIRGSLKLIDKEIRYVSFFRDPDKGCIVAGAYL</sequence>
<evidence type="ECO:0000313" key="2">
    <source>
        <dbReference type="EMBL" id="SMG19388.1"/>
    </source>
</evidence>
<organism evidence="2 3">
    <name type="scientific">Dethiosulfovibrio salsuginis</name>
    <dbReference type="NCBI Taxonomy" id="561720"/>
    <lineage>
        <taxon>Bacteria</taxon>
        <taxon>Thermotogati</taxon>
        <taxon>Synergistota</taxon>
        <taxon>Synergistia</taxon>
        <taxon>Synergistales</taxon>
        <taxon>Dethiosulfovibrionaceae</taxon>
        <taxon>Dethiosulfovibrio</taxon>
    </lineage>
</organism>
<dbReference type="OrthoDB" id="9816426at2"/>
<protein>
    <recommendedName>
        <fullName evidence="1">Flagellar Assembly Protein A N-terminal region domain-containing protein</fullName>
    </recommendedName>
</protein>
<accession>A0A1X7IWD4</accession>
<dbReference type="RefSeq" id="WP_085544003.1">
    <property type="nucleotide sequence ID" value="NZ_FXBB01000006.1"/>
</dbReference>
<dbReference type="InterPro" id="IPR005646">
    <property type="entry name" value="FapA"/>
</dbReference>
<evidence type="ECO:0000259" key="1">
    <source>
        <dbReference type="Pfam" id="PF20250"/>
    </source>
</evidence>
<dbReference type="STRING" id="561720.SAMN06275492_1061"/>
<feature type="domain" description="Flagellar Assembly Protein A N-terminal region" evidence="1">
    <location>
        <begin position="57"/>
        <end position="227"/>
    </location>
</feature>
<dbReference type="PANTHER" id="PTHR38032:SF1">
    <property type="entry name" value="RNA-BINDING PROTEIN KHPB N-TERMINAL DOMAIN-CONTAINING PROTEIN"/>
    <property type="match status" value="1"/>
</dbReference>
<dbReference type="Pfam" id="PF03961">
    <property type="entry name" value="FapA"/>
    <property type="match status" value="1"/>
</dbReference>
<dbReference type="Pfam" id="PF20250">
    <property type="entry name" value="FapA_N"/>
    <property type="match status" value="1"/>
</dbReference>
<dbReference type="Proteomes" id="UP000193355">
    <property type="component" value="Unassembled WGS sequence"/>
</dbReference>
<gene>
    <name evidence="2" type="ORF">SAMN06275492_1061</name>
</gene>
<dbReference type="EMBL" id="FXBB01000006">
    <property type="protein sequence ID" value="SMG19388.1"/>
    <property type="molecule type" value="Genomic_DNA"/>
</dbReference>
<name>A0A1X7IWD4_9BACT</name>
<dbReference type="InterPro" id="IPR046866">
    <property type="entry name" value="FapA_N"/>
</dbReference>
<dbReference type="PANTHER" id="PTHR38032">
    <property type="entry name" value="POLYMERASE-RELATED"/>
    <property type="match status" value="1"/>
</dbReference>
<reference evidence="3" key="1">
    <citation type="submission" date="2017-04" db="EMBL/GenBank/DDBJ databases">
        <authorList>
            <person name="Varghese N."/>
            <person name="Submissions S."/>
        </authorList>
    </citation>
    <scope>NUCLEOTIDE SEQUENCE [LARGE SCALE GENOMIC DNA]</scope>
    <source>
        <strain evidence="3">USBA 82</strain>
    </source>
</reference>
<dbReference type="InterPro" id="IPR046865">
    <property type="entry name" value="FapA_b_solenoid"/>
</dbReference>